<feature type="signal peptide" evidence="10">
    <location>
        <begin position="1"/>
        <end position="20"/>
    </location>
</feature>
<keyword evidence="6 9" id="KW-0224">Dipeptidase</keyword>
<evidence type="ECO:0000256" key="5">
    <source>
        <dbReference type="ARBA" id="ARBA00022833"/>
    </source>
</evidence>
<dbReference type="Proteomes" id="UP000184275">
    <property type="component" value="Unassembled WGS sequence"/>
</dbReference>
<evidence type="ECO:0000256" key="7">
    <source>
        <dbReference type="ARBA" id="ARBA00023049"/>
    </source>
</evidence>
<feature type="binding site" evidence="9">
    <location>
        <position position="155"/>
    </location>
    <ligand>
        <name>Zn(2+)</name>
        <dbReference type="ChEBI" id="CHEBI:29105"/>
        <note>catalytic</note>
    </ligand>
</feature>
<keyword evidence="7 9" id="KW-0482">Metalloprotease</keyword>
<organism evidence="11 13">
    <name type="scientific">Fibrobacter intestinalis</name>
    <dbReference type="NCBI Taxonomy" id="28122"/>
    <lineage>
        <taxon>Bacteria</taxon>
        <taxon>Pseudomonadati</taxon>
        <taxon>Fibrobacterota</taxon>
        <taxon>Fibrobacteria</taxon>
        <taxon>Fibrobacterales</taxon>
        <taxon>Fibrobacteraceae</taxon>
        <taxon>Fibrobacter</taxon>
    </lineage>
</organism>
<evidence type="ECO:0000256" key="4">
    <source>
        <dbReference type="ARBA" id="ARBA00022801"/>
    </source>
</evidence>
<proteinExistence type="inferred from homology"/>
<dbReference type="Gene3D" id="3.30.1380.10">
    <property type="match status" value="1"/>
</dbReference>
<keyword evidence="10" id="KW-0732">Signal</keyword>
<accession>A0A1T4JX42</accession>
<dbReference type="EC" id="3.4.13.22" evidence="9"/>
<keyword evidence="8" id="KW-0961">Cell wall biogenesis/degradation</keyword>
<dbReference type="RefSeq" id="WP_233126400.1">
    <property type="nucleotide sequence ID" value="NZ_FRAW01000005.1"/>
</dbReference>
<dbReference type="AlphaFoldDB" id="A0A1M6S452"/>
<keyword evidence="5 9" id="KW-0862">Zinc</keyword>
<dbReference type="InterPro" id="IPR009045">
    <property type="entry name" value="Zn_M74/Hedgehog-like"/>
</dbReference>
<feature type="binding site" evidence="9">
    <location>
        <position position="222"/>
    </location>
    <ligand>
        <name>Zn(2+)</name>
        <dbReference type="ChEBI" id="CHEBI:29105"/>
        <note>catalytic</note>
    </ligand>
</feature>
<dbReference type="InterPro" id="IPR000755">
    <property type="entry name" value="A_A_dipeptidase"/>
</dbReference>
<keyword evidence="2 9" id="KW-0645">Protease</keyword>
<protein>
    <recommendedName>
        <fullName evidence="9">D-alanyl-D-alanine dipeptidase</fullName>
        <shortName evidence="9">D-Ala-D-Ala dipeptidase</shortName>
        <ecNumber evidence="9">3.4.13.22</ecNumber>
    </recommendedName>
</protein>
<comment type="similarity">
    <text evidence="9">Belongs to the peptidase M15D family.</text>
</comment>
<evidence type="ECO:0000256" key="3">
    <source>
        <dbReference type="ARBA" id="ARBA00022723"/>
    </source>
</evidence>
<dbReference type="SUPFAM" id="SSF55166">
    <property type="entry name" value="Hedgehog/DD-peptidase"/>
    <property type="match status" value="1"/>
</dbReference>
<gene>
    <name evidence="12" type="ORF">SAMN02745108_00180</name>
    <name evidence="11" type="ORF">SAMN05720469_10528</name>
</gene>
<feature type="active site" description="Proton donor/acceptor" evidence="9">
    <location>
        <position position="219"/>
    </location>
</feature>
<dbReference type="GO" id="GO:0008270">
    <property type="term" value="F:zinc ion binding"/>
    <property type="evidence" value="ECO:0007669"/>
    <property type="project" value="UniProtKB-UniRule"/>
</dbReference>
<dbReference type="GO" id="GO:0008237">
    <property type="term" value="F:metallopeptidase activity"/>
    <property type="evidence" value="ECO:0007669"/>
    <property type="project" value="UniProtKB-KW"/>
</dbReference>
<reference evidence="13" key="2">
    <citation type="submission" date="2016-11" db="EMBL/GenBank/DDBJ databases">
        <authorList>
            <person name="Varghese N."/>
            <person name="Submissions S."/>
        </authorList>
    </citation>
    <scope>NUCLEOTIDE SEQUENCE [LARGE SCALE GENOMIC DNA]</scope>
    <source>
        <strain evidence="13">UWOS</strain>
    </source>
</reference>
<evidence type="ECO:0000313" key="14">
    <source>
        <dbReference type="Proteomes" id="UP000190449"/>
    </source>
</evidence>
<dbReference type="GO" id="GO:0006508">
    <property type="term" value="P:proteolysis"/>
    <property type="evidence" value="ECO:0007669"/>
    <property type="project" value="UniProtKB-KW"/>
</dbReference>
<evidence type="ECO:0000256" key="10">
    <source>
        <dbReference type="SAM" id="SignalP"/>
    </source>
</evidence>
<evidence type="ECO:0000313" key="11">
    <source>
        <dbReference type="EMBL" id="SHK39466.1"/>
    </source>
</evidence>
<dbReference type="STRING" id="28122.SAMN02745108_00180"/>
<dbReference type="EMBL" id="FRAW01000005">
    <property type="protein sequence ID" value="SHK39466.1"/>
    <property type="molecule type" value="Genomic_DNA"/>
</dbReference>
<dbReference type="EMBL" id="FUWU01000002">
    <property type="protein sequence ID" value="SJZ34703.1"/>
    <property type="molecule type" value="Genomic_DNA"/>
</dbReference>
<feature type="binding site" evidence="9">
    <location>
        <position position="148"/>
    </location>
    <ligand>
        <name>Zn(2+)</name>
        <dbReference type="ChEBI" id="CHEBI:29105"/>
        <note>catalytic</note>
    </ligand>
</feature>
<dbReference type="Pfam" id="PF01427">
    <property type="entry name" value="Peptidase_M15"/>
    <property type="match status" value="1"/>
</dbReference>
<accession>A0A1M6S452</accession>
<dbReference type="GO" id="GO:0071555">
    <property type="term" value="P:cell wall organization"/>
    <property type="evidence" value="ECO:0007669"/>
    <property type="project" value="UniProtKB-KW"/>
</dbReference>
<dbReference type="PANTHER" id="PTHR43126">
    <property type="entry name" value="D-ALANYL-D-ALANINE DIPEPTIDASE"/>
    <property type="match status" value="1"/>
</dbReference>
<evidence type="ECO:0000313" key="13">
    <source>
        <dbReference type="Proteomes" id="UP000184275"/>
    </source>
</evidence>
<feature type="site" description="Transition state stabilizer" evidence="9">
    <location>
        <position position="118"/>
    </location>
</feature>
<keyword evidence="4 9" id="KW-0378">Hydrolase</keyword>
<dbReference type="GO" id="GO:0160237">
    <property type="term" value="F:D-Ala-D-Ala dipeptidase activity"/>
    <property type="evidence" value="ECO:0007669"/>
    <property type="project" value="UniProtKB-EC"/>
</dbReference>
<comment type="function">
    <text evidence="9">Catalyzes hydrolysis of the D-alanyl-D-alanine dipeptide.</text>
</comment>
<dbReference type="HAMAP" id="MF_01924">
    <property type="entry name" value="A_A_dipeptidase"/>
    <property type="match status" value="1"/>
</dbReference>
<evidence type="ECO:0000256" key="9">
    <source>
        <dbReference type="HAMAP-Rule" id="MF_01924"/>
    </source>
</evidence>
<keyword evidence="13" id="KW-1185">Reference proteome</keyword>
<evidence type="ECO:0000256" key="1">
    <source>
        <dbReference type="ARBA" id="ARBA00001362"/>
    </source>
</evidence>
<dbReference type="CDD" id="cd14840">
    <property type="entry name" value="D-Ala-D-Ala_dipeptidase_Aad"/>
    <property type="match status" value="1"/>
</dbReference>
<sequence>MPFSRSLWLLLLSLFAVSSAKEKVFEPRRPEKPLRFCGEYAKWENYVKGDSSYVDLSAFPVRLDLRYATFHNISGHDLYCGAERAYLKSMAAEKLRKAIGLLQKEHPELRFVIFDAARPVYAQAQLRKVVAGTPFSDYVSNPVRGSVHNFGLALDLTLADSSGTLLDMGTDFDSFEDRAGERGEAAALQKGTLTAAQVENRKILRRIMKKAGFIPLPSEWWHFNAIPSKTIRATGELPPF</sequence>
<dbReference type="PANTHER" id="PTHR43126:SF2">
    <property type="entry name" value="D-ALANYL-D-ALANINE DIPEPTIDASE"/>
    <property type="match status" value="1"/>
</dbReference>
<evidence type="ECO:0000256" key="6">
    <source>
        <dbReference type="ARBA" id="ARBA00022997"/>
    </source>
</evidence>
<feature type="chain" id="PRO_5044562677" description="D-alanyl-D-alanine dipeptidase" evidence="10">
    <location>
        <begin position="21"/>
        <end position="240"/>
    </location>
</feature>
<name>A0A1M6S452_9BACT</name>
<keyword evidence="3 9" id="KW-0479">Metal-binding</keyword>
<evidence type="ECO:0000256" key="2">
    <source>
        <dbReference type="ARBA" id="ARBA00022670"/>
    </source>
</evidence>
<reference evidence="11" key="1">
    <citation type="submission" date="2016-11" db="EMBL/GenBank/DDBJ databases">
        <authorList>
            <person name="Jaros S."/>
            <person name="Januszkiewicz K."/>
            <person name="Wedrychowicz H."/>
        </authorList>
    </citation>
    <scope>NUCLEOTIDE SEQUENCE [LARGE SCALE GENOMIC DNA]</scope>
    <source>
        <strain evidence="11">UWOS</strain>
    </source>
</reference>
<reference evidence="12 14" key="3">
    <citation type="submission" date="2017-02" db="EMBL/GenBank/DDBJ databases">
        <authorList>
            <person name="Peterson S.W."/>
        </authorList>
    </citation>
    <scope>NUCLEOTIDE SEQUENCE [LARGE SCALE GENOMIC DNA]</scope>
    <source>
        <strain evidence="12 14">ATCC 43854</strain>
    </source>
</reference>
<dbReference type="Proteomes" id="UP000190449">
    <property type="component" value="Unassembled WGS sequence"/>
</dbReference>
<evidence type="ECO:0000256" key="8">
    <source>
        <dbReference type="ARBA" id="ARBA00023316"/>
    </source>
</evidence>
<comment type="cofactor">
    <cofactor evidence="9">
        <name>Zn(2+)</name>
        <dbReference type="ChEBI" id="CHEBI:29105"/>
    </cofactor>
    <text evidence="9">Binds 1 zinc ion per subunit.</text>
</comment>
<evidence type="ECO:0000313" key="12">
    <source>
        <dbReference type="EMBL" id="SJZ34703.1"/>
    </source>
</evidence>
<comment type="catalytic activity">
    <reaction evidence="1 9">
        <text>D-alanyl-D-alanine + H2O = 2 D-alanine</text>
        <dbReference type="Rhea" id="RHEA:20661"/>
        <dbReference type="ChEBI" id="CHEBI:15377"/>
        <dbReference type="ChEBI" id="CHEBI:57416"/>
        <dbReference type="ChEBI" id="CHEBI:57822"/>
        <dbReference type="EC" id="3.4.13.22"/>
    </reaction>
</comment>